<dbReference type="SMART" id="SM00304">
    <property type="entry name" value="HAMP"/>
    <property type="match status" value="1"/>
</dbReference>
<dbReference type="OrthoDB" id="243053at2"/>
<gene>
    <name evidence="13" type="ORF">SAMN02744040_00563</name>
</gene>
<dbReference type="SUPFAM" id="SSF58104">
    <property type="entry name" value="Methyl-accepting chemotaxis protein (MCP) signaling domain"/>
    <property type="match status" value="1"/>
</dbReference>
<dbReference type="GO" id="GO:0007165">
    <property type="term" value="P:signal transduction"/>
    <property type="evidence" value="ECO:0007669"/>
    <property type="project" value="UniProtKB-KW"/>
</dbReference>
<dbReference type="Pfam" id="PF00672">
    <property type="entry name" value="HAMP"/>
    <property type="match status" value="1"/>
</dbReference>
<dbReference type="STRING" id="1123350.SAMN02744040_00563"/>
<dbReference type="GO" id="GO:0005886">
    <property type="term" value="C:plasma membrane"/>
    <property type="evidence" value="ECO:0007669"/>
    <property type="project" value="UniProtKB-SubCell"/>
</dbReference>
<evidence type="ECO:0000259" key="11">
    <source>
        <dbReference type="PROSITE" id="PS50111"/>
    </source>
</evidence>
<evidence type="ECO:0000256" key="7">
    <source>
        <dbReference type="ARBA" id="ARBA00023224"/>
    </source>
</evidence>
<keyword evidence="4 10" id="KW-0812">Transmembrane</keyword>
<evidence type="ECO:0000256" key="4">
    <source>
        <dbReference type="ARBA" id="ARBA00022692"/>
    </source>
</evidence>
<dbReference type="Pfam" id="PF02743">
    <property type="entry name" value="dCache_1"/>
    <property type="match status" value="1"/>
</dbReference>
<reference evidence="14" key="1">
    <citation type="submission" date="2016-11" db="EMBL/GenBank/DDBJ databases">
        <authorList>
            <person name="Varghese N."/>
            <person name="Submissions S."/>
        </authorList>
    </citation>
    <scope>NUCLEOTIDE SEQUENCE [LARGE SCALE GENOMIC DNA]</scope>
    <source>
        <strain evidence="14">DSM 15285</strain>
    </source>
</reference>
<feature type="transmembrane region" description="Helical" evidence="10">
    <location>
        <begin position="285"/>
        <end position="303"/>
    </location>
</feature>
<dbReference type="SUPFAM" id="SSF103190">
    <property type="entry name" value="Sensory domain-like"/>
    <property type="match status" value="1"/>
</dbReference>
<keyword evidence="14" id="KW-1185">Reference proteome</keyword>
<evidence type="ECO:0000259" key="12">
    <source>
        <dbReference type="PROSITE" id="PS50885"/>
    </source>
</evidence>
<evidence type="ECO:0000256" key="6">
    <source>
        <dbReference type="ARBA" id="ARBA00023136"/>
    </source>
</evidence>
<protein>
    <submittedName>
        <fullName evidence="13">Methyl-accepting chemotaxis sensory transducer with Cache sensor</fullName>
    </submittedName>
</protein>
<dbReference type="PANTHER" id="PTHR32089:SF112">
    <property type="entry name" value="LYSOZYME-LIKE PROTEIN-RELATED"/>
    <property type="match status" value="1"/>
</dbReference>
<dbReference type="CDD" id="cd11386">
    <property type="entry name" value="MCP_signal"/>
    <property type="match status" value="1"/>
</dbReference>
<dbReference type="PROSITE" id="PS50111">
    <property type="entry name" value="CHEMOTAXIS_TRANSDUC_2"/>
    <property type="match status" value="1"/>
</dbReference>
<dbReference type="InterPro" id="IPR033479">
    <property type="entry name" value="dCache_1"/>
</dbReference>
<keyword evidence="5 10" id="KW-1133">Transmembrane helix</keyword>
<keyword evidence="7 9" id="KW-0807">Transducer</keyword>
<feature type="transmembrane region" description="Helical" evidence="10">
    <location>
        <begin position="12"/>
        <end position="32"/>
    </location>
</feature>
<sequence length="663" mass="73094">MKKISLKIKLIFMFLIFISIPLIILGFTSSFMTSRTMQHVTEQELRKLAVQTAESIQESINSVNMYVKLLSYNEDFVKAAYSGGSYEVYEYLSKLQDENKDKIDMLFITDASGKGVISSKYENFDIDLSDRLYIKKALGGSPAQSEVILSKVSNKPVIAIAYPLMFDNKVVGTICASINFDVISKHVAEIKVGKHGYAYMIDRNGLFVYHPKKEKILNENLGNTDNVELKKIVDKMKSGETGEGYYTYEGVYKFVVFAPVNNWVVAVTANYDEYMASAIKIKNNTIMIVVISLFISIILAYLLTNKNIINPIKELESLMTKAGNGDLTVRSNINTRDEIQTLGEYFNNMIEHQSNIIKHVRQGSKELAASSEELSASTEEISASTEEISNNIQEVAANTDNQNNSIVKTSEVLVQLSSLIQIAQSKASTAKNNSDHTVNVAHEGRIKVKETVEAIKNINNVSTETENILKSLDELSKKVSGIVSTINNISDQTSLLALNATIEAARAGEHGRGFAVVADEVRKLSEQTNVEANEISLLVNEMVIQIDKAVQSMNICKKVVDNGVVVASDTDKAFVSIIDAVEQIVKDIEEIVDVTKDEVASSDQIITLIDSVATNTETTALNSQEVATATEELSSVIQNLAATSEETSAMANNLNDLVRKFKI</sequence>
<evidence type="ECO:0000256" key="10">
    <source>
        <dbReference type="SAM" id="Phobius"/>
    </source>
</evidence>
<dbReference type="AlphaFoldDB" id="A0A1M5PL66"/>
<dbReference type="RefSeq" id="WP_072723371.1">
    <property type="nucleotide sequence ID" value="NZ_FQXH01000006.1"/>
</dbReference>
<evidence type="ECO:0000313" key="13">
    <source>
        <dbReference type="EMBL" id="SHH02516.1"/>
    </source>
</evidence>
<dbReference type="GO" id="GO:0006935">
    <property type="term" value="P:chemotaxis"/>
    <property type="evidence" value="ECO:0007669"/>
    <property type="project" value="UniProtKB-KW"/>
</dbReference>
<evidence type="ECO:0000256" key="2">
    <source>
        <dbReference type="ARBA" id="ARBA00022475"/>
    </source>
</evidence>
<dbReference type="Gene3D" id="1.10.287.950">
    <property type="entry name" value="Methyl-accepting chemotaxis protein"/>
    <property type="match status" value="1"/>
</dbReference>
<evidence type="ECO:0000256" key="1">
    <source>
        <dbReference type="ARBA" id="ARBA00004651"/>
    </source>
</evidence>
<feature type="domain" description="Methyl-accepting transducer" evidence="11">
    <location>
        <begin position="377"/>
        <end position="613"/>
    </location>
</feature>
<proteinExistence type="inferred from homology"/>
<dbReference type="EMBL" id="FQXH01000006">
    <property type="protein sequence ID" value="SHH02516.1"/>
    <property type="molecule type" value="Genomic_DNA"/>
</dbReference>
<dbReference type="CDD" id="cd12914">
    <property type="entry name" value="PDC1_DGC_like"/>
    <property type="match status" value="1"/>
</dbReference>
<evidence type="ECO:0000256" key="8">
    <source>
        <dbReference type="ARBA" id="ARBA00029447"/>
    </source>
</evidence>
<comment type="similarity">
    <text evidence="8">Belongs to the methyl-accepting chemotaxis (MCP) protein family.</text>
</comment>
<name>A0A1M5PL66_9FIRM</name>
<evidence type="ECO:0000256" key="3">
    <source>
        <dbReference type="ARBA" id="ARBA00022500"/>
    </source>
</evidence>
<dbReference type="CDD" id="cd06225">
    <property type="entry name" value="HAMP"/>
    <property type="match status" value="1"/>
</dbReference>
<dbReference type="SMART" id="SM00283">
    <property type="entry name" value="MA"/>
    <property type="match status" value="1"/>
</dbReference>
<dbReference type="PROSITE" id="PS50885">
    <property type="entry name" value="HAMP"/>
    <property type="match status" value="1"/>
</dbReference>
<dbReference type="Gene3D" id="6.10.340.10">
    <property type="match status" value="1"/>
</dbReference>
<comment type="subcellular location">
    <subcellularLocation>
        <location evidence="1">Cell membrane</location>
        <topology evidence="1">Multi-pass membrane protein</topology>
    </subcellularLocation>
</comment>
<evidence type="ECO:0000256" key="9">
    <source>
        <dbReference type="PROSITE-ProRule" id="PRU00284"/>
    </source>
</evidence>
<dbReference type="Proteomes" id="UP000242520">
    <property type="component" value="Unassembled WGS sequence"/>
</dbReference>
<dbReference type="Gene3D" id="3.30.450.20">
    <property type="entry name" value="PAS domain"/>
    <property type="match status" value="1"/>
</dbReference>
<dbReference type="InterPro" id="IPR003660">
    <property type="entry name" value="HAMP_dom"/>
</dbReference>
<keyword evidence="3" id="KW-0145">Chemotaxis</keyword>
<keyword evidence="2" id="KW-1003">Cell membrane</keyword>
<dbReference type="CDD" id="cd12912">
    <property type="entry name" value="PDC2_MCP_like"/>
    <property type="match status" value="1"/>
</dbReference>
<keyword evidence="6 10" id="KW-0472">Membrane</keyword>
<dbReference type="InterPro" id="IPR004089">
    <property type="entry name" value="MCPsignal_dom"/>
</dbReference>
<accession>A0A1M5PL66</accession>
<organism evidence="13 14">
    <name type="scientific">Tepidibacter thalassicus DSM 15285</name>
    <dbReference type="NCBI Taxonomy" id="1123350"/>
    <lineage>
        <taxon>Bacteria</taxon>
        <taxon>Bacillati</taxon>
        <taxon>Bacillota</taxon>
        <taxon>Clostridia</taxon>
        <taxon>Peptostreptococcales</taxon>
        <taxon>Peptostreptococcaceae</taxon>
        <taxon>Tepidibacter</taxon>
    </lineage>
</organism>
<evidence type="ECO:0000256" key="5">
    <source>
        <dbReference type="ARBA" id="ARBA00022989"/>
    </source>
</evidence>
<dbReference type="Pfam" id="PF00015">
    <property type="entry name" value="MCPsignal"/>
    <property type="match status" value="1"/>
</dbReference>
<dbReference type="InterPro" id="IPR029151">
    <property type="entry name" value="Sensor-like_sf"/>
</dbReference>
<feature type="domain" description="HAMP" evidence="12">
    <location>
        <begin position="306"/>
        <end position="358"/>
    </location>
</feature>
<dbReference type="PANTHER" id="PTHR32089">
    <property type="entry name" value="METHYL-ACCEPTING CHEMOTAXIS PROTEIN MCPB"/>
    <property type="match status" value="1"/>
</dbReference>
<evidence type="ECO:0000313" key="14">
    <source>
        <dbReference type="Proteomes" id="UP000242520"/>
    </source>
</evidence>